<evidence type="ECO:0000313" key="2">
    <source>
        <dbReference type="EMBL" id="AIF83430.1"/>
    </source>
</evidence>
<keyword evidence="3" id="KW-1185">Reference proteome</keyword>
<dbReference type="Gene3D" id="1.20.120.330">
    <property type="entry name" value="Nucleotidyltransferases domain 2"/>
    <property type="match status" value="1"/>
</dbReference>
<dbReference type="SUPFAM" id="SSF81593">
    <property type="entry name" value="Nucleotidyltransferase substrate binding subunit/domain"/>
    <property type="match status" value="1"/>
</dbReference>
<dbReference type="OrthoDB" id="377412at2157"/>
<dbReference type="Proteomes" id="UP000028194">
    <property type="component" value="Chromosome"/>
</dbReference>
<sequence>MLWYDFLTQAKKDMYRARLLHLEADYGFAAYSCQQGLEKYLKAYLLKHKAIEKARDISHADMTKLFYIIDKKVKAFLDKHRTTPIVSDVILQDAKKKLNDLLEALQPNQKVNEEDRLMTKTQLWKYSLQQPVDQSYESRFRIKKELLKESLGPVGLGFKKNFENAIIHDLARIPTEYKRITAQRYTSESSHFSKSLIQLIEGKLPEFSAEESNRCMIAFMEYMEAGLKKGGYYKTADVWLERKMIYLLVYPYDFYTSITKTYPHEDIGRYPTPIGEKSSLDLYPLYAENLSSLISEVESDCAKIENAIYGKWDKA</sequence>
<dbReference type="KEGG" id="nev:NTE_01362"/>
<dbReference type="EMBL" id="CP007174">
    <property type="protein sequence ID" value="AIF83430.1"/>
    <property type="molecule type" value="Genomic_DNA"/>
</dbReference>
<evidence type="ECO:0000259" key="1">
    <source>
        <dbReference type="Pfam" id="PF05168"/>
    </source>
</evidence>
<gene>
    <name evidence="2" type="ORF">NTE_01362</name>
</gene>
<dbReference type="AlphaFoldDB" id="A0A075MQR5"/>
<protein>
    <recommendedName>
        <fullName evidence="1">HEPN domain-containing protein</fullName>
    </recommendedName>
</protein>
<organism evidence="2 3">
    <name type="scientific">Candidatus Nitrososphaera evergladensis SR1</name>
    <dbReference type="NCBI Taxonomy" id="1459636"/>
    <lineage>
        <taxon>Archaea</taxon>
        <taxon>Nitrososphaerota</taxon>
        <taxon>Nitrososphaeria</taxon>
        <taxon>Nitrososphaerales</taxon>
        <taxon>Nitrososphaeraceae</taxon>
        <taxon>Nitrososphaera</taxon>
    </lineage>
</organism>
<reference evidence="2 3" key="1">
    <citation type="journal article" date="2014" name="PLoS ONE">
        <title>Genome Sequence of Candidatus Nitrososphaera evergladensis from Group I.1b Enriched from Everglades Soil Reveals Novel Genomic Features of the Ammonia-Oxidizing Archaea.</title>
        <authorList>
            <person name="Zhalnina K.V."/>
            <person name="Dias R."/>
            <person name="Leonard M.T."/>
            <person name="Dorr de Quadros P."/>
            <person name="Camargo F.A."/>
            <person name="Drew J.C."/>
            <person name="Farmerie W.G."/>
            <person name="Daroub S.H."/>
            <person name="Triplett E.W."/>
        </authorList>
    </citation>
    <scope>NUCLEOTIDE SEQUENCE [LARGE SCALE GENOMIC DNA]</scope>
    <source>
        <strain evidence="2 3">SR1</strain>
    </source>
</reference>
<evidence type="ECO:0000313" key="3">
    <source>
        <dbReference type="Proteomes" id="UP000028194"/>
    </source>
</evidence>
<dbReference type="GeneID" id="41597160"/>
<dbReference type="RefSeq" id="WP_158385173.1">
    <property type="nucleotide sequence ID" value="NZ_CP007174.1"/>
</dbReference>
<name>A0A075MQR5_9ARCH</name>
<accession>A0A075MQR5</accession>
<dbReference type="InterPro" id="IPR007842">
    <property type="entry name" value="HEPN_dom"/>
</dbReference>
<feature type="domain" description="HEPN" evidence="1">
    <location>
        <begin position="5"/>
        <end position="74"/>
    </location>
</feature>
<dbReference type="HOGENOM" id="CLU_881718_0_0_2"/>
<proteinExistence type="predicted"/>
<dbReference type="Pfam" id="PF05168">
    <property type="entry name" value="HEPN"/>
    <property type="match status" value="1"/>
</dbReference>